<dbReference type="PANTHER" id="PTHR12558">
    <property type="entry name" value="CELL DIVISION CYCLE 16,23,27"/>
    <property type="match status" value="1"/>
</dbReference>
<dbReference type="PANTHER" id="PTHR12558:SF13">
    <property type="entry name" value="CELL DIVISION CYCLE PROTEIN 27 HOMOLOG"/>
    <property type="match status" value="1"/>
</dbReference>
<dbReference type="RefSeq" id="WP_252853652.1">
    <property type="nucleotide sequence ID" value="NZ_JAMXLR010000055.1"/>
</dbReference>
<dbReference type="SUPFAM" id="SSF48452">
    <property type="entry name" value="TPR-like"/>
    <property type="match status" value="5"/>
</dbReference>
<organism evidence="4 5">
    <name type="scientific">Aeoliella straminimaris</name>
    <dbReference type="NCBI Taxonomy" id="2954799"/>
    <lineage>
        <taxon>Bacteria</taxon>
        <taxon>Pseudomonadati</taxon>
        <taxon>Planctomycetota</taxon>
        <taxon>Planctomycetia</taxon>
        <taxon>Pirellulales</taxon>
        <taxon>Lacipirellulaceae</taxon>
        <taxon>Aeoliella</taxon>
    </lineage>
</organism>
<dbReference type="InterPro" id="IPR019734">
    <property type="entry name" value="TPR_rpt"/>
</dbReference>
<feature type="signal peptide" evidence="3">
    <location>
        <begin position="1"/>
        <end position="27"/>
    </location>
</feature>
<dbReference type="Pfam" id="PF13181">
    <property type="entry name" value="TPR_8"/>
    <property type="match status" value="1"/>
</dbReference>
<evidence type="ECO:0000256" key="2">
    <source>
        <dbReference type="SAM" id="MobiDB-lite"/>
    </source>
</evidence>
<feature type="compositionally biased region" description="Basic and acidic residues" evidence="2">
    <location>
        <begin position="2112"/>
        <end position="2124"/>
    </location>
</feature>
<keyword evidence="5" id="KW-1185">Reference proteome</keyword>
<feature type="region of interest" description="Disordered" evidence="2">
    <location>
        <begin position="2112"/>
        <end position="2147"/>
    </location>
</feature>
<dbReference type="EMBL" id="JAMXLR010000055">
    <property type="protein sequence ID" value="MCO6045540.1"/>
    <property type="molecule type" value="Genomic_DNA"/>
</dbReference>
<feature type="region of interest" description="Disordered" evidence="2">
    <location>
        <begin position="1280"/>
        <end position="1304"/>
    </location>
</feature>
<sequence>MRRLLCLSTLSLVAFGLYLGASGPVAAQPPAVAADSETDAEKTERITAERFLQLLKRRPRLGTALDKVYGYHVGRGTLDEFCESLEAEAKESNDGKLWMILGMVQMQRSQDTLAVSSLEKAQDLLPDEPLPSYYLGKSLVLLGEIDRAIEAMRTAIERKPPRADMLAVFQDLGRILQRTGRTDDAIGVWKELEALFPNDTQVQEEIARILAEEGALEAAIERYDRLVENTDDRFRRVEIAIRSAQLKAQLGQTEQSLREFETLLAKVNPDSWLHRDIRNRIEEVFWSSGDIDGLVNYYTDRVEEHPNDVDAMMRSAHFLSLQHRLPEAETWFRKAIEKAPSQSEPRLALVEALVTNDDYTKAALEMKELVELEPDNPDFIVRYGELVFNDSKRSKEQQQQEAVAIWMKLLDKRGDDAVTVSRVTDLLRGAGASDQAIEHYNKAIDLAPNEPQYREYLGEYLFQLGKKDQAVTVWEELAAGERETRDNLVRLSEVFSTFGLDNKALDVMKRACEMKPTFGHRARYAELLREAEQYDQALAQLDLAEPLADDPELRELVITERIKNYQGSGTLQDRIANAEDAVAGPSKEDPHAWQLLALLREADRRFQPACRAAEQATVLAPSDPGVWETAAMLQERSGQYGAAIESYRKLATIDRRFQSSYLQQIATLEMRVGNTDEALSAAEQLIASAPGNTEHYRFLADLCFRVGEEQRGYEVLRRCVRSNPNDEGALLHLAKVLADAFQTNEAIELYWRAFDLANDLDGKTAAVTQLSELYLRTNRFDALLDRLELTSREQKKTREGQLWLAAAHQAAGDLGQAKQLLEQLAREDSRDTKLLEQLVALARAEYDLETAAEYQKRLVAVAPSPAAEYQLANLLLEKGDIEQSEALWLKLSQRKSDPSSLSDAIDNLIQKQQLEAAAKLVDKAVAAQPNNWEVLGQAMIVYGKLSQNEKANRAAQQVLSMSEDPGEPTAKVKQAIERRAAGRNTNNYDPYAALGQPRQLVQAASQIKGLFFPGENDAFRYSGRSAYTPSCFQDVQAIAYCMPFVTADDDFDGKQFIDEFVEKALESGDADRLWRSVFYLVWDNPQVNYSANSEEMERCLEALISQDDAWAAQLMMQQFISQRQRQQNAEGGELEPLDDEQLDQLKQWCEVAKGSVTNGVNYYELMAASEFARADRQEQATKMIEEYINQARNSNNSGQALVQAVSLLMNDRYVSKPSKEIDEKAKQLLSEALHELKPTTSGSGGYGSVFMAFVEHLVEQDQLDSAIDSTDTLLHWQAEQTARMRPSQRERSQTGGQPISTHRNVNGTYVQVTIDYPPPSAYFSTEAIMTTYGLYESTKDDESKLQVVRDQLKSWADEESDDPYLRLARLMANASVAYWTKDEEEVRESLAAATELQVGGQFVVLAQTRLLYESGRVREALDIVEQLRPTNQKMLVDRELTILQLVLELGDLERAKQSAQKLFALRLDSATELKLADLMYQLGMQDLGDRMMARIRRRAGGKQDTLVELMTRYVAANKPEQAAEIARQVIRRTEPRETRNRITASNRQHEQAVRVLAQTKQLAPLIEQYEELVERSPKSVKLVNKLSAFYEAAGRRDDATSLRMKLAEVSPTDPRNLMAAAAQLAAANKHDLAVDKYLAALAKSPELLNNEYYTMRSSIEAADAWEKFAEGITKAGIGNFRQSYRLREVIDELARDKKHAAVNKMILAGVKELTLHELSEMLYSIARRDFEVSEELALTVTEKLESGDWLSSGPASFNYVYSRSSNGRTTGVVDGIAQIVSQDEALEKRTIESMRKHLEEDEAVLLPRVLLAMILIKTDQFDEAGEVMQPLIDKQNKSAQDIEAVWCLASELTHQADNPSMACDLLESLDEEQLAGSSNSGFEYTARSLLSYAYEKAGRRAESRRILLEELGNTDVDTQISRSNPGYGDYQYIRSQSGLARRFLDLKCPAEAFLAFQNAYGDEERLERAGRYGGNIEYERNRISERIAKETTSEAVVEIVESALRPAATESEDGTPDIGVGAYLATPEVKQRSLIDVRVTMPLEEFTEKIKGDEELRTAVSKWLDENSPADTANAMPLKSLVTWLMISNSTENQQQAELATEAIVGWMADHPESSNAADEKSSDTEEGQSQNDTATPSGDAKSDESALSDQLLLGMAALQLSEEVAESKDIIRMLERASAEAERCGEKSLATSLQCQIASRIAKDEPERARSIFWSTLDELLPPSDTPEENAASGT</sequence>
<proteinExistence type="predicted"/>
<dbReference type="Gene3D" id="1.25.40.10">
    <property type="entry name" value="Tetratricopeptide repeat domain"/>
    <property type="match status" value="5"/>
</dbReference>
<feature type="chain" id="PRO_5040994729" evidence="3">
    <location>
        <begin position="28"/>
        <end position="2236"/>
    </location>
</feature>
<name>A0A9X2FB01_9BACT</name>
<dbReference type="Proteomes" id="UP001155241">
    <property type="component" value="Unassembled WGS sequence"/>
</dbReference>
<feature type="compositionally biased region" description="Polar residues" evidence="2">
    <location>
        <begin position="1293"/>
        <end position="1304"/>
    </location>
</feature>
<dbReference type="InterPro" id="IPR011990">
    <property type="entry name" value="TPR-like_helical_dom_sf"/>
</dbReference>
<gene>
    <name evidence="4" type="ORF">NG895_16635</name>
</gene>
<dbReference type="Pfam" id="PF13432">
    <property type="entry name" value="TPR_16"/>
    <property type="match status" value="3"/>
</dbReference>
<feature type="repeat" description="TPR" evidence="1">
    <location>
        <begin position="417"/>
        <end position="450"/>
    </location>
</feature>
<evidence type="ECO:0000256" key="3">
    <source>
        <dbReference type="SAM" id="SignalP"/>
    </source>
</evidence>
<protein>
    <submittedName>
        <fullName evidence="4">Tetratricopeptide repeat protein</fullName>
    </submittedName>
</protein>
<comment type="caution">
    <text evidence="4">The sequence shown here is derived from an EMBL/GenBank/DDBJ whole genome shotgun (WGS) entry which is preliminary data.</text>
</comment>
<feature type="compositionally biased region" description="Polar residues" evidence="2">
    <location>
        <begin position="2128"/>
        <end position="2137"/>
    </location>
</feature>
<keyword evidence="3" id="KW-0732">Signal</keyword>
<dbReference type="PROSITE" id="PS50005">
    <property type="entry name" value="TPR"/>
    <property type="match status" value="1"/>
</dbReference>
<evidence type="ECO:0000313" key="5">
    <source>
        <dbReference type="Proteomes" id="UP001155241"/>
    </source>
</evidence>
<reference evidence="4" key="1">
    <citation type="submission" date="2022-06" db="EMBL/GenBank/DDBJ databases">
        <title>Aeoliella straminimaris, a novel planctomycete from sediments.</title>
        <authorList>
            <person name="Vitorino I.R."/>
            <person name="Lage O.M."/>
        </authorList>
    </citation>
    <scope>NUCLEOTIDE SEQUENCE</scope>
    <source>
        <strain evidence="4">ICT_H6.2</strain>
    </source>
</reference>
<evidence type="ECO:0000313" key="4">
    <source>
        <dbReference type="EMBL" id="MCO6045540.1"/>
    </source>
</evidence>
<evidence type="ECO:0000256" key="1">
    <source>
        <dbReference type="PROSITE-ProRule" id="PRU00339"/>
    </source>
</evidence>
<accession>A0A9X2FB01</accession>
<dbReference type="SMART" id="SM00028">
    <property type="entry name" value="TPR"/>
    <property type="match status" value="13"/>
</dbReference>
<keyword evidence="1" id="KW-0802">TPR repeat</keyword>